<proteinExistence type="predicted"/>
<sequence length="66" mass="7714">MKDEELEDAMRKRDCVYNMWVKRRALRLIVPAKATMKQTIIPSTEANSRKDIEGAQNLLRIARQVI</sequence>
<protein>
    <submittedName>
        <fullName evidence="1">Probable amino-acid racemase</fullName>
    </submittedName>
</protein>
<dbReference type="AlphaFoldDB" id="A0A699HAX2"/>
<name>A0A699HAX2_TANCI</name>
<comment type="caution">
    <text evidence="1">The sequence shown here is derived from an EMBL/GenBank/DDBJ whole genome shotgun (WGS) entry which is preliminary data.</text>
</comment>
<reference evidence="1" key="1">
    <citation type="journal article" date="2019" name="Sci. Rep.">
        <title>Draft genome of Tanacetum cinerariifolium, the natural source of mosquito coil.</title>
        <authorList>
            <person name="Yamashiro T."/>
            <person name="Shiraishi A."/>
            <person name="Satake H."/>
            <person name="Nakayama K."/>
        </authorList>
    </citation>
    <scope>NUCLEOTIDE SEQUENCE</scope>
</reference>
<evidence type="ECO:0000313" key="1">
    <source>
        <dbReference type="EMBL" id="GEX85736.1"/>
    </source>
</evidence>
<accession>A0A699HAX2</accession>
<dbReference type="EMBL" id="BKCJ010134746">
    <property type="protein sequence ID" value="GEX85736.1"/>
    <property type="molecule type" value="Genomic_DNA"/>
</dbReference>
<organism evidence="1">
    <name type="scientific">Tanacetum cinerariifolium</name>
    <name type="common">Dalmatian daisy</name>
    <name type="synonym">Chrysanthemum cinerariifolium</name>
    <dbReference type="NCBI Taxonomy" id="118510"/>
    <lineage>
        <taxon>Eukaryota</taxon>
        <taxon>Viridiplantae</taxon>
        <taxon>Streptophyta</taxon>
        <taxon>Embryophyta</taxon>
        <taxon>Tracheophyta</taxon>
        <taxon>Spermatophyta</taxon>
        <taxon>Magnoliopsida</taxon>
        <taxon>eudicotyledons</taxon>
        <taxon>Gunneridae</taxon>
        <taxon>Pentapetalae</taxon>
        <taxon>asterids</taxon>
        <taxon>campanulids</taxon>
        <taxon>Asterales</taxon>
        <taxon>Asteraceae</taxon>
        <taxon>Asteroideae</taxon>
        <taxon>Anthemideae</taxon>
        <taxon>Anthemidinae</taxon>
        <taxon>Tanacetum</taxon>
    </lineage>
</organism>
<gene>
    <name evidence="1" type="ORF">Tci_357711</name>
</gene>